<accession>A0A7W5E602</accession>
<dbReference type="InterPro" id="IPR013815">
    <property type="entry name" value="ATP_grasp_subdomain_1"/>
</dbReference>
<protein>
    <submittedName>
        <fullName evidence="6">RimK family alpha-L-glutamate ligase</fullName>
    </submittedName>
</protein>
<dbReference type="InterPro" id="IPR013651">
    <property type="entry name" value="ATP-grasp_RimK-type"/>
</dbReference>
<dbReference type="GO" id="GO:0005524">
    <property type="term" value="F:ATP binding"/>
    <property type="evidence" value="ECO:0007669"/>
    <property type="project" value="UniProtKB-UniRule"/>
</dbReference>
<dbReference type="GO" id="GO:0046872">
    <property type="term" value="F:metal ion binding"/>
    <property type="evidence" value="ECO:0007669"/>
    <property type="project" value="UniProtKB-KW"/>
</dbReference>
<feature type="domain" description="ATP-grasp" evidence="5">
    <location>
        <begin position="135"/>
        <end position="316"/>
    </location>
</feature>
<sequence length="320" mass="35379">MSAPRILVLGGRSFHRSPLLPLGWHLSELHAAATKLGVELFFADYETLTAEVDGAGPHTRAACQSVDVDRPLPMRLDEFDGLYTRTMPAGSTEQIVYRLSTLHDEYYRRKAKGQHPSFVNPPASLELAIDKYATLARVARLGILTPATIVTQSRADAMEAFEKFGGDVVVKPIFGGEGRGVLRLRDAELAWTTFTTLQQIGSVFYVQEFCPPGGSDVRLLVVGHDVHAIRRTCQNDFRTNVRAGGRSEAIECTDQWRELALRVCREFELTIAAVDLIELDRGGEYRLIEVNAIPGWKSAQSAVTNNLAEQIISVLKSRSV</sequence>
<dbReference type="GO" id="GO:0018169">
    <property type="term" value="F:ribosomal S6-glutamic acid ligase activity"/>
    <property type="evidence" value="ECO:0007669"/>
    <property type="project" value="TreeGrafter"/>
</dbReference>
<gene>
    <name evidence="6" type="ORF">FHS27_006024</name>
</gene>
<evidence type="ECO:0000256" key="3">
    <source>
        <dbReference type="ARBA" id="ARBA00022840"/>
    </source>
</evidence>
<keyword evidence="7" id="KW-1185">Reference proteome</keyword>
<keyword evidence="3 4" id="KW-0067">ATP-binding</keyword>
<dbReference type="GO" id="GO:0009432">
    <property type="term" value="P:SOS response"/>
    <property type="evidence" value="ECO:0007669"/>
    <property type="project" value="TreeGrafter"/>
</dbReference>
<dbReference type="EMBL" id="JACHXU010000033">
    <property type="protein sequence ID" value="MBB3210178.1"/>
    <property type="molecule type" value="Genomic_DNA"/>
</dbReference>
<dbReference type="InterPro" id="IPR004666">
    <property type="entry name" value="Rp_bS6_RimK/Lys_biosynth_LsyX"/>
</dbReference>
<evidence type="ECO:0000313" key="7">
    <source>
        <dbReference type="Proteomes" id="UP000536179"/>
    </source>
</evidence>
<name>A0A7W5E602_9BACT</name>
<dbReference type="NCBIfam" id="TIGR00768">
    <property type="entry name" value="rimK_fam"/>
    <property type="match status" value="1"/>
</dbReference>
<dbReference type="InterPro" id="IPR011761">
    <property type="entry name" value="ATP-grasp"/>
</dbReference>
<dbReference type="PROSITE" id="PS50975">
    <property type="entry name" value="ATP_GRASP"/>
    <property type="match status" value="1"/>
</dbReference>
<dbReference type="Pfam" id="PF08443">
    <property type="entry name" value="RimK"/>
    <property type="match status" value="1"/>
</dbReference>
<evidence type="ECO:0000256" key="2">
    <source>
        <dbReference type="ARBA" id="ARBA00022741"/>
    </source>
</evidence>
<dbReference type="AlphaFoldDB" id="A0A7W5E602"/>
<evidence type="ECO:0000256" key="4">
    <source>
        <dbReference type="PROSITE-ProRule" id="PRU00409"/>
    </source>
</evidence>
<reference evidence="6 7" key="1">
    <citation type="submission" date="2020-08" db="EMBL/GenBank/DDBJ databases">
        <title>Genomic Encyclopedia of Type Strains, Phase III (KMG-III): the genomes of soil and plant-associated and newly described type strains.</title>
        <authorList>
            <person name="Whitman W."/>
        </authorList>
    </citation>
    <scope>NUCLEOTIDE SEQUENCE [LARGE SCALE GENOMIC DNA]</scope>
    <source>
        <strain evidence="6 7">CECT 8075</strain>
    </source>
</reference>
<dbReference type="PANTHER" id="PTHR21621:SF0">
    <property type="entry name" value="BETA-CITRYLGLUTAMATE SYNTHASE B-RELATED"/>
    <property type="match status" value="1"/>
</dbReference>
<dbReference type="RefSeq" id="WP_315854727.1">
    <property type="nucleotide sequence ID" value="NZ_JACHXU010000033.1"/>
</dbReference>
<dbReference type="GO" id="GO:0005737">
    <property type="term" value="C:cytoplasm"/>
    <property type="evidence" value="ECO:0007669"/>
    <property type="project" value="TreeGrafter"/>
</dbReference>
<evidence type="ECO:0000259" key="5">
    <source>
        <dbReference type="PROSITE" id="PS50975"/>
    </source>
</evidence>
<dbReference type="Gene3D" id="3.30.470.20">
    <property type="entry name" value="ATP-grasp fold, B domain"/>
    <property type="match status" value="1"/>
</dbReference>
<keyword evidence="6" id="KW-0436">Ligase</keyword>
<keyword evidence="2 4" id="KW-0547">Nucleotide-binding</keyword>
<organism evidence="6 7">
    <name type="scientific">Aporhodopirellula rubra</name>
    <dbReference type="NCBI Taxonomy" id="980271"/>
    <lineage>
        <taxon>Bacteria</taxon>
        <taxon>Pseudomonadati</taxon>
        <taxon>Planctomycetota</taxon>
        <taxon>Planctomycetia</taxon>
        <taxon>Pirellulales</taxon>
        <taxon>Pirellulaceae</taxon>
        <taxon>Aporhodopirellula</taxon>
    </lineage>
</organism>
<evidence type="ECO:0000313" key="6">
    <source>
        <dbReference type="EMBL" id="MBB3210178.1"/>
    </source>
</evidence>
<dbReference type="Proteomes" id="UP000536179">
    <property type="component" value="Unassembled WGS sequence"/>
</dbReference>
<dbReference type="Gene3D" id="3.30.1490.20">
    <property type="entry name" value="ATP-grasp fold, A domain"/>
    <property type="match status" value="1"/>
</dbReference>
<dbReference type="PANTHER" id="PTHR21621">
    <property type="entry name" value="RIBOSOMAL PROTEIN S6 MODIFICATION PROTEIN"/>
    <property type="match status" value="1"/>
</dbReference>
<comment type="caution">
    <text evidence="6">The sequence shown here is derived from an EMBL/GenBank/DDBJ whole genome shotgun (WGS) entry which is preliminary data.</text>
</comment>
<proteinExistence type="predicted"/>
<evidence type="ECO:0000256" key="1">
    <source>
        <dbReference type="ARBA" id="ARBA00022723"/>
    </source>
</evidence>
<dbReference type="SUPFAM" id="SSF56059">
    <property type="entry name" value="Glutathione synthetase ATP-binding domain-like"/>
    <property type="match status" value="1"/>
</dbReference>
<keyword evidence="1" id="KW-0479">Metal-binding</keyword>